<comment type="caution">
    <text evidence="1">The sequence shown here is derived from an EMBL/GenBank/DDBJ whole genome shotgun (WGS) entry which is preliminary data.</text>
</comment>
<dbReference type="OrthoDB" id="4525395at2759"/>
<dbReference type="AlphaFoldDB" id="A0A3E2H292"/>
<name>A0A3E2H292_SCYLI</name>
<evidence type="ECO:0000313" key="2">
    <source>
        <dbReference type="Proteomes" id="UP000258309"/>
    </source>
</evidence>
<accession>A0A3E2H292</accession>
<evidence type="ECO:0000313" key="1">
    <source>
        <dbReference type="EMBL" id="RFU27504.1"/>
    </source>
</evidence>
<dbReference type="STRING" id="5539.A0A3E2H292"/>
<protein>
    <submittedName>
        <fullName evidence="1">Uncharacterized protein</fullName>
    </submittedName>
</protein>
<feature type="non-terminal residue" evidence="1">
    <location>
        <position position="1"/>
    </location>
</feature>
<keyword evidence="2" id="KW-1185">Reference proteome</keyword>
<sequence>MANQEQNATEPEVPMTIEEMERQKYIQQLQKQTNDATNPEIMKNILEDYIKSTPPEPPIDPTEPQDLDDEVRRRMRMIKSIDFKILDEAHRINREAILEAYRQKKLKVDGQVTFWYNGKMVMGPLPQNNITLQDIYDLRDKCIQQYGPGRFWEENYSVNVRLVGTQQSIRINNVLNDTGSDILEMYQNEIQALNGPANYGYMGAPTPIQTANGLVNRAIITLEVQLVKAGTPVGGFYRTEAMICPGAPTGPRCSGIFLRQNFFTSTSPYNNILYVSDYKTGVVKPLQST</sequence>
<gene>
    <name evidence="1" type="ORF">B7463_g8820</name>
</gene>
<dbReference type="EMBL" id="NCSJ02000203">
    <property type="protein sequence ID" value="RFU27504.1"/>
    <property type="molecule type" value="Genomic_DNA"/>
</dbReference>
<feature type="non-terminal residue" evidence="1">
    <location>
        <position position="289"/>
    </location>
</feature>
<proteinExistence type="predicted"/>
<organism evidence="1 2">
    <name type="scientific">Scytalidium lignicola</name>
    <name type="common">Hyphomycete</name>
    <dbReference type="NCBI Taxonomy" id="5539"/>
    <lineage>
        <taxon>Eukaryota</taxon>
        <taxon>Fungi</taxon>
        <taxon>Dikarya</taxon>
        <taxon>Ascomycota</taxon>
        <taxon>Pezizomycotina</taxon>
        <taxon>Leotiomycetes</taxon>
        <taxon>Leotiomycetes incertae sedis</taxon>
        <taxon>Scytalidium</taxon>
    </lineage>
</organism>
<reference evidence="1 2" key="1">
    <citation type="submission" date="2018-05" db="EMBL/GenBank/DDBJ databases">
        <title>Draft genome sequence of Scytalidium lignicola DSM 105466, a ubiquitous saprotrophic fungus.</title>
        <authorList>
            <person name="Buettner E."/>
            <person name="Gebauer A.M."/>
            <person name="Hofrichter M."/>
            <person name="Liers C."/>
            <person name="Kellner H."/>
        </authorList>
    </citation>
    <scope>NUCLEOTIDE SEQUENCE [LARGE SCALE GENOMIC DNA]</scope>
    <source>
        <strain evidence="1 2">DSM 105466</strain>
    </source>
</reference>
<dbReference type="Proteomes" id="UP000258309">
    <property type="component" value="Unassembled WGS sequence"/>
</dbReference>